<protein>
    <recommendedName>
        <fullName evidence="1">Protein kinase domain-containing protein</fullName>
    </recommendedName>
</protein>
<dbReference type="InterPro" id="IPR000719">
    <property type="entry name" value="Prot_kinase_dom"/>
</dbReference>
<gene>
    <name evidence="2" type="ORF">CALVIDRAFT_596187</name>
</gene>
<dbReference type="PROSITE" id="PS50011">
    <property type="entry name" value="PROTEIN_KINASE_DOM"/>
    <property type="match status" value="1"/>
</dbReference>
<dbReference type="GO" id="GO:0005524">
    <property type="term" value="F:ATP binding"/>
    <property type="evidence" value="ECO:0007669"/>
    <property type="project" value="InterPro"/>
</dbReference>
<reference evidence="2 3" key="1">
    <citation type="journal article" date="2016" name="Mol. Biol. Evol.">
        <title>Comparative Genomics of Early-Diverging Mushroom-Forming Fungi Provides Insights into the Origins of Lignocellulose Decay Capabilities.</title>
        <authorList>
            <person name="Nagy L.G."/>
            <person name="Riley R."/>
            <person name="Tritt A."/>
            <person name="Adam C."/>
            <person name="Daum C."/>
            <person name="Floudas D."/>
            <person name="Sun H."/>
            <person name="Yadav J.S."/>
            <person name="Pangilinan J."/>
            <person name="Larsson K.H."/>
            <person name="Matsuura K."/>
            <person name="Barry K."/>
            <person name="Labutti K."/>
            <person name="Kuo R."/>
            <person name="Ohm R.A."/>
            <person name="Bhattacharya S.S."/>
            <person name="Shirouzu T."/>
            <person name="Yoshinaga Y."/>
            <person name="Martin F.M."/>
            <person name="Grigoriev I.V."/>
            <person name="Hibbett D.S."/>
        </authorList>
    </citation>
    <scope>NUCLEOTIDE SEQUENCE [LARGE SCALE GENOMIC DNA]</scope>
    <source>
        <strain evidence="2 3">TUFC12733</strain>
    </source>
</reference>
<dbReference type="Gene3D" id="3.30.200.20">
    <property type="entry name" value="Phosphorylase Kinase, domain 1"/>
    <property type="match status" value="1"/>
</dbReference>
<evidence type="ECO:0000313" key="3">
    <source>
        <dbReference type="Proteomes" id="UP000076738"/>
    </source>
</evidence>
<dbReference type="InterPro" id="IPR011009">
    <property type="entry name" value="Kinase-like_dom_sf"/>
</dbReference>
<dbReference type="AlphaFoldDB" id="A0A167PRM6"/>
<evidence type="ECO:0000259" key="1">
    <source>
        <dbReference type="PROSITE" id="PS50011"/>
    </source>
</evidence>
<accession>A0A167PRM6</accession>
<name>A0A167PRM6_CALVF</name>
<feature type="domain" description="Protein kinase" evidence="1">
    <location>
        <begin position="39"/>
        <end position="101"/>
    </location>
</feature>
<evidence type="ECO:0000313" key="2">
    <source>
        <dbReference type="EMBL" id="KZO99057.1"/>
    </source>
</evidence>
<dbReference type="SUPFAM" id="SSF56112">
    <property type="entry name" value="Protein kinase-like (PK-like)"/>
    <property type="match status" value="1"/>
</dbReference>
<dbReference type="GO" id="GO:0004672">
    <property type="term" value="F:protein kinase activity"/>
    <property type="evidence" value="ECO:0007669"/>
    <property type="project" value="InterPro"/>
</dbReference>
<sequence length="101" mass="11436">MDMALITAYQNDLALSSTLRDRFTTSIQSTTDITPYITDISSQAIDGGARGDIYTARYKDGQVAIKSIRMLPTSSSPRRMQHILREPTNWMRLSHPNILEF</sequence>
<dbReference type="EMBL" id="KV417273">
    <property type="protein sequence ID" value="KZO99057.1"/>
    <property type="molecule type" value="Genomic_DNA"/>
</dbReference>
<keyword evidence="3" id="KW-1185">Reference proteome</keyword>
<proteinExistence type="predicted"/>
<organism evidence="2 3">
    <name type="scientific">Calocera viscosa (strain TUFC12733)</name>
    <dbReference type="NCBI Taxonomy" id="1330018"/>
    <lineage>
        <taxon>Eukaryota</taxon>
        <taxon>Fungi</taxon>
        <taxon>Dikarya</taxon>
        <taxon>Basidiomycota</taxon>
        <taxon>Agaricomycotina</taxon>
        <taxon>Dacrymycetes</taxon>
        <taxon>Dacrymycetales</taxon>
        <taxon>Dacrymycetaceae</taxon>
        <taxon>Calocera</taxon>
    </lineage>
</organism>
<dbReference type="Proteomes" id="UP000076738">
    <property type="component" value="Unassembled WGS sequence"/>
</dbReference>